<dbReference type="Gene3D" id="3.30.70.270">
    <property type="match status" value="1"/>
</dbReference>
<dbReference type="SUPFAM" id="SSF52172">
    <property type="entry name" value="CheY-like"/>
    <property type="match status" value="1"/>
</dbReference>
<comment type="caution">
    <text evidence="5">The sequence shown here is derived from an EMBL/GenBank/DDBJ whole genome shotgun (WGS) entry which is preliminary data.</text>
</comment>
<keyword evidence="1" id="KW-0597">Phosphoprotein</keyword>
<evidence type="ECO:0000259" key="4">
    <source>
        <dbReference type="PROSITE" id="PS50887"/>
    </source>
</evidence>
<evidence type="ECO:0000313" key="6">
    <source>
        <dbReference type="Proteomes" id="UP000003781"/>
    </source>
</evidence>
<dbReference type="InterPro" id="IPR043128">
    <property type="entry name" value="Rev_trsase/Diguanyl_cyclase"/>
</dbReference>
<dbReference type="FunFam" id="3.30.70.270:FF:000001">
    <property type="entry name" value="Diguanylate cyclase domain protein"/>
    <property type="match status" value="1"/>
</dbReference>
<feature type="modified residue" description="4-aspartylphosphate" evidence="1">
    <location>
        <position position="48"/>
    </location>
</feature>
<dbReference type="Pfam" id="PF00072">
    <property type="entry name" value="Response_reg"/>
    <property type="match status" value="1"/>
</dbReference>
<evidence type="ECO:0000259" key="3">
    <source>
        <dbReference type="PROSITE" id="PS50110"/>
    </source>
</evidence>
<dbReference type="CDD" id="cd01949">
    <property type="entry name" value="GGDEF"/>
    <property type="match status" value="1"/>
</dbReference>
<dbReference type="PANTHER" id="PTHR45138:SF9">
    <property type="entry name" value="DIGUANYLATE CYCLASE DGCM-RELATED"/>
    <property type="match status" value="1"/>
</dbReference>
<name>A3ISB5_9CHRO</name>
<dbReference type="GO" id="GO:0005886">
    <property type="term" value="C:plasma membrane"/>
    <property type="evidence" value="ECO:0007669"/>
    <property type="project" value="TreeGrafter"/>
</dbReference>
<proteinExistence type="predicted"/>
<gene>
    <name evidence="5" type="ORF">CY0110_08151</name>
</gene>
<dbReference type="GO" id="GO:0043709">
    <property type="term" value="P:cell adhesion involved in single-species biofilm formation"/>
    <property type="evidence" value="ECO:0007669"/>
    <property type="project" value="TreeGrafter"/>
</dbReference>
<accession>A3ISB5</accession>
<dbReference type="PROSITE" id="PS50887">
    <property type="entry name" value="GGDEF"/>
    <property type="match status" value="1"/>
</dbReference>
<dbReference type="InterPro" id="IPR000160">
    <property type="entry name" value="GGDEF_dom"/>
</dbReference>
<dbReference type="InterPro" id="IPR011006">
    <property type="entry name" value="CheY-like_superfamily"/>
</dbReference>
<reference evidence="5 6" key="1">
    <citation type="submission" date="2007-03" db="EMBL/GenBank/DDBJ databases">
        <authorList>
            <person name="Stal L."/>
            <person name="Ferriera S."/>
            <person name="Johnson J."/>
            <person name="Kravitz S."/>
            <person name="Beeson K."/>
            <person name="Sutton G."/>
            <person name="Rogers Y.-H."/>
            <person name="Friedman R."/>
            <person name="Frazier M."/>
            <person name="Venter J.C."/>
        </authorList>
    </citation>
    <scope>NUCLEOTIDE SEQUENCE [LARGE SCALE GENOMIC DNA]</scope>
    <source>
        <strain evidence="5 6">CCY0110</strain>
    </source>
</reference>
<feature type="coiled-coil region" evidence="2">
    <location>
        <begin position="121"/>
        <end position="151"/>
    </location>
</feature>
<dbReference type="InterPro" id="IPR050469">
    <property type="entry name" value="Diguanylate_Cyclase"/>
</dbReference>
<dbReference type="GO" id="GO:1902201">
    <property type="term" value="P:negative regulation of bacterial-type flagellum-dependent cell motility"/>
    <property type="evidence" value="ECO:0007669"/>
    <property type="project" value="TreeGrafter"/>
</dbReference>
<feature type="domain" description="GGDEF" evidence="4">
    <location>
        <begin position="179"/>
        <end position="316"/>
    </location>
</feature>
<evidence type="ECO:0000256" key="2">
    <source>
        <dbReference type="SAM" id="Coils"/>
    </source>
</evidence>
<dbReference type="Gene3D" id="3.40.50.2300">
    <property type="match status" value="1"/>
</dbReference>
<dbReference type="Pfam" id="PF00990">
    <property type="entry name" value="GGDEF"/>
    <property type="match status" value="1"/>
</dbReference>
<dbReference type="AlphaFoldDB" id="A3ISB5"/>
<dbReference type="GO" id="GO:0000160">
    <property type="term" value="P:phosphorelay signal transduction system"/>
    <property type="evidence" value="ECO:0007669"/>
    <property type="project" value="InterPro"/>
</dbReference>
<dbReference type="GO" id="GO:0052621">
    <property type="term" value="F:diguanylate cyclase activity"/>
    <property type="evidence" value="ECO:0007669"/>
    <property type="project" value="TreeGrafter"/>
</dbReference>
<organism evidence="5 6">
    <name type="scientific">Crocosphaera chwakensis CCY0110</name>
    <dbReference type="NCBI Taxonomy" id="391612"/>
    <lineage>
        <taxon>Bacteria</taxon>
        <taxon>Bacillati</taxon>
        <taxon>Cyanobacteriota</taxon>
        <taxon>Cyanophyceae</taxon>
        <taxon>Oscillatoriophycideae</taxon>
        <taxon>Chroococcales</taxon>
        <taxon>Aphanothecaceae</taxon>
        <taxon>Crocosphaera</taxon>
        <taxon>Crocosphaera chwakensis</taxon>
    </lineage>
</organism>
<dbReference type="EMBL" id="AAXW01000022">
    <property type="protein sequence ID" value="EAZ90631.1"/>
    <property type="molecule type" value="Genomic_DNA"/>
</dbReference>
<dbReference type="RefSeq" id="WP_008276271.1">
    <property type="nucleotide sequence ID" value="NZ_AAXW01000022.1"/>
</dbReference>
<sequence length="318" mass="36068">MIIDDQVSNLELLSLMLDQQGYEVSQFLNGLTALKSIELSLPDLILLDIRMPEIDGYTVCRKLKENHKSRDIPVIFISANDRALDKVQAFSVGGCDYISKPFNVAEVLARVENHLKVKQLQKALKERNKHLESVVKALEEANKKLEDISRLDALTQISNRLHFNDCLEREWKRAMREKEPLGLILCDIDDFKRYNDTYGHLQGDRCLHDVAQGLNKAVLRGTDLVCRYGGEEFAIILPNTDFSGAEPICQRIVKQIRDLKILHSASSVCNYVSVSVGFASLVPSIHSTSDKLICLSDKALYRAKKEGKNRFQIFPDKH</sequence>
<dbReference type="SMART" id="SM00267">
    <property type="entry name" value="GGDEF"/>
    <property type="match status" value="1"/>
</dbReference>
<evidence type="ECO:0000256" key="1">
    <source>
        <dbReference type="PROSITE-ProRule" id="PRU00169"/>
    </source>
</evidence>
<dbReference type="PROSITE" id="PS50110">
    <property type="entry name" value="RESPONSE_REGULATORY"/>
    <property type="match status" value="1"/>
</dbReference>
<dbReference type="NCBIfam" id="TIGR00254">
    <property type="entry name" value="GGDEF"/>
    <property type="match status" value="1"/>
</dbReference>
<evidence type="ECO:0000313" key="5">
    <source>
        <dbReference type="EMBL" id="EAZ90631.1"/>
    </source>
</evidence>
<dbReference type="eggNOG" id="COG3706">
    <property type="taxonomic scope" value="Bacteria"/>
</dbReference>
<keyword evidence="2" id="KW-0175">Coiled coil</keyword>
<dbReference type="SMART" id="SM00448">
    <property type="entry name" value="REC"/>
    <property type="match status" value="1"/>
</dbReference>
<protein>
    <submittedName>
        <fullName evidence="5">GGDEF domain</fullName>
    </submittedName>
</protein>
<keyword evidence="6" id="KW-1185">Reference proteome</keyword>
<dbReference type="InterPro" id="IPR029787">
    <property type="entry name" value="Nucleotide_cyclase"/>
</dbReference>
<dbReference type="InterPro" id="IPR001789">
    <property type="entry name" value="Sig_transdc_resp-reg_receiver"/>
</dbReference>
<dbReference type="PANTHER" id="PTHR45138">
    <property type="entry name" value="REGULATORY COMPONENTS OF SENSORY TRANSDUCTION SYSTEM"/>
    <property type="match status" value="1"/>
</dbReference>
<dbReference type="Proteomes" id="UP000003781">
    <property type="component" value="Unassembled WGS sequence"/>
</dbReference>
<dbReference type="SUPFAM" id="SSF55073">
    <property type="entry name" value="Nucleotide cyclase"/>
    <property type="match status" value="1"/>
</dbReference>
<feature type="domain" description="Response regulatory" evidence="3">
    <location>
        <begin position="1"/>
        <end position="115"/>
    </location>
</feature>